<keyword evidence="1" id="KW-1133">Transmembrane helix</keyword>
<name>A0A4Q2L284_9MICO</name>
<feature type="transmembrane region" description="Helical" evidence="1">
    <location>
        <begin position="298"/>
        <end position="324"/>
    </location>
</feature>
<feature type="transmembrane region" description="Helical" evidence="1">
    <location>
        <begin position="48"/>
        <end position="66"/>
    </location>
</feature>
<organism evidence="2 3">
    <name type="scientific">Agromyces albus</name>
    <dbReference type="NCBI Taxonomy" id="205332"/>
    <lineage>
        <taxon>Bacteria</taxon>
        <taxon>Bacillati</taxon>
        <taxon>Actinomycetota</taxon>
        <taxon>Actinomycetes</taxon>
        <taxon>Micrococcales</taxon>
        <taxon>Microbacteriaceae</taxon>
        <taxon>Agromyces</taxon>
    </lineage>
</organism>
<dbReference type="Proteomes" id="UP000293865">
    <property type="component" value="Unassembled WGS sequence"/>
</dbReference>
<evidence type="ECO:0000313" key="3">
    <source>
        <dbReference type="Proteomes" id="UP000293865"/>
    </source>
</evidence>
<feature type="transmembrane region" description="Helical" evidence="1">
    <location>
        <begin position="163"/>
        <end position="181"/>
    </location>
</feature>
<evidence type="ECO:0008006" key="4">
    <source>
        <dbReference type="Google" id="ProtNLM"/>
    </source>
</evidence>
<comment type="caution">
    <text evidence="2">The sequence shown here is derived from an EMBL/GenBank/DDBJ whole genome shotgun (WGS) entry which is preliminary data.</text>
</comment>
<feature type="transmembrane region" description="Helical" evidence="1">
    <location>
        <begin position="269"/>
        <end position="292"/>
    </location>
</feature>
<dbReference type="OrthoDB" id="3741931at2"/>
<feature type="transmembrane region" description="Helical" evidence="1">
    <location>
        <begin position="20"/>
        <end position="41"/>
    </location>
</feature>
<keyword evidence="3" id="KW-1185">Reference proteome</keyword>
<feature type="transmembrane region" description="Helical" evidence="1">
    <location>
        <begin position="201"/>
        <end position="221"/>
    </location>
</feature>
<gene>
    <name evidence="2" type="ORF">ESP51_04790</name>
</gene>
<dbReference type="EMBL" id="SDPN01000006">
    <property type="protein sequence ID" value="RXZ72205.1"/>
    <property type="molecule type" value="Genomic_DNA"/>
</dbReference>
<sequence>MILTRLFSPNLIKAGVASGWVLGGRVMGLLWTAFLIFSLGLGDYGAYAIAYAISAMIAAPLDNIFLVRSLRVSDETFRSERATRVWVGAALLIVGCALFLPSFIVGFAFIVAGGEILFNSVKSSFLRDGHPNIVMRYDAIRQAASVAIAAAYLFTVPDPRLEITVALYSIPYLVVLVMAILKARGSRAAVPGSWREMLLLWFDAMALALYLQGDVLLLGILTNDEVAGAYSLASVVSLAASAFAQMFVHTYHERLRSADGNPGVGPKPAITVAISLLLGGAVLAVGLVAMALGNEENVGAVLVAMSFFVVLRSISLVLTTILYVQHRDGHRVAAGWIAGAVKLGLLTLLVLLGLDALGAAFASIAAELVLVIWYFRVVYSWSPERSRMRAEKPGESTPIIPPIVEGGPL</sequence>
<reference evidence="2 3" key="1">
    <citation type="submission" date="2019-01" db="EMBL/GenBank/DDBJ databases">
        <title>Agromyces.</title>
        <authorList>
            <person name="Li J."/>
        </authorList>
    </citation>
    <scope>NUCLEOTIDE SEQUENCE [LARGE SCALE GENOMIC DNA]</scope>
    <source>
        <strain evidence="2 3">DSM 15934</strain>
    </source>
</reference>
<dbReference type="RefSeq" id="WP_129519758.1">
    <property type="nucleotide sequence ID" value="NZ_SDPN01000006.1"/>
</dbReference>
<feature type="transmembrane region" description="Helical" evidence="1">
    <location>
        <begin position="336"/>
        <end position="354"/>
    </location>
</feature>
<protein>
    <recommendedName>
        <fullName evidence="4">Polysaccharide biosynthesis protein C-terminal domain-containing protein</fullName>
    </recommendedName>
</protein>
<evidence type="ECO:0000313" key="2">
    <source>
        <dbReference type="EMBL" id="RXZ72205.1"/>
    </source>
</evidence>
<feature type="transmembrane region" description="Helical" evidence="1">
    <location>
        <begin position="86"/>
        <end position="118"/>
    </location>
</feature>
<proteinExistence type="predicted"/>
<feature type="transmembrane region" description="Helical" evidence="1">
    <location>
        <begin position="360"/>
        <end position="379"/>
    </location>
</feature>
<accession>A0A4Q2L284</accession>
<feature type="transmembrane region" description="Helical" evidence="1">
    <location>
        <begin position="227"/>
        <end position="248"/>
    </location>
</feature>
<keyword evidence="1" id="KW-0812">Transmembrane</keyword>
<evidence type="ECO:0000256" key="1">
    <source>
        <dbReference type="SAM" id="Phobius"/>
    </source>
</evidence>
<keyword evidence="1" id="KW-0472">Membrane</keyword>
<dbReference type="AlphaFoldDB" id="A0A4Q2L284"/>